<dbReference type="Proteomes" id="UP001168877">
    <property type="component" value="Unassembled WGS sequence"/>
</dbReference>
<reference evidence="1" key="2">
    <citation type="submission" date="2023-06" db="EMBL/GenBank/DDBJ databases">
        <authorList>
            <person name="Swenson N.G."/>
            <person name="Wegrzyn J.L."/>
            <person name="Mcevoy S.L."/>
        </authorList>
    </citation>
    <scope>NUCLEOTIDE SEQUENCE</scope>
    <source>
        <strain evidence="1">NS2018</strain>
        <tissue evidence="1">Leaf</tissue>
    </source>
</reference>
<keyword evidence="2" id="KW-1185">Reference proteome</keyword>
<proteinExistence type="predicted"/>
<name>A0AA39W185_ACESA</name>
<evidence type="ECO:0000313" key="2">
    <source>
        <dbReference type="Proteomes" id="UP001168877"/>
    </source>
</evidence>
<gene>
    <name evidence="1" type="ORF">LWI29_009976</name>
</gene>
<accession>A0AA39W185</accession>
<sequence length="120" mass="13156">MEDNALGGLVPTRMKLFIDHHLKHAVSLRSDTLRFLRSFQASREIITSRPSGSLPCQGPVEPLHGPSHFQEDLSKFASDSFKQPAECLAYDLALSIVVLAAMLGTSSSMAQIRWTASRSS</sequence>
<protein>
    <submittedName>
        <fullName evidence="1">Uncharacterized protein</fullName>
    </submittedName>
</protein>
<organism evidence="1 2">
    <name type="scientific">Acer saccharum</name>
    <name type="common">Sugar maple</name>
    <dbReference type="NCBI Taxonomy" id="4024"/>
    <lineage>
        <taxon>Eukaryota</taxon>
        <taxon>Viridiplantae</taxon>
        <taxon>Streptophyta</taxon>
        <taxon>Embryophyta</taxon>
        <taxon>Tracheophyta</taxon>
        <taxon>Spermatophyta</taxon>
        <taxon>Magnoliopsida</taxon>
        <taxon>eudicotyledons</taxon>
        <taxon>Gunneridae</taxon>
        <taxon>Pentapetalae</taxon>
        <taxon>rosids</taxon>
        <taxon>malvids</taxon>
        <taxon>Sapindales</taxon>
        <taxon>Sapindaceae</taxon>
        <taxon>Hippocastanoideae</taxon>
        <taxon>Acereae</taxon>
        <taxon>Acer</taxon>
    </lineage>
</organism>
<comment type="caution">
    <text evidence="1">The sequence shown here is derived from an EMBL/GenBank/DDBJ whole genome shotgun (WGS) entry which is preliminary data.</text>
</comment>
<dbReference type="EMBL" id="JAUESC010000003">
    <property type="protein sequence ID" value="KAK0599935.1"/>
    <property type="molecule type" value="Genomic_DNA"/>
</dbReference>
<evidence type="ECO:0000313" key="1">
    <source>
        <dbReference type="EMBL" id="KAK0599935.1"/>
    </source>
</evidence>
<dbReference type="AlphaFoldDB" id="A0AA39W185"/>
<reference evidence="1" key="1">
    <citation type="journal article" date="2022" name="Plant J.">
        <title>Strategies of tolerance reflected in two North American maple genomes.</title>
        <authorList>
            <person name="McEvoy S.L."/>
            <person name="Sezen U.U."/>
            <person name="Trouern-Trend A."/>
            <person name="McMahon S.M."/>
            <person name="Schaberg P.G."/>
            <person name="Yang J."/>
            <person name="Wegrzyn J.L."/>
            <person name="Swenson N.G."/>
        </authorList>
    </citation>
    <scope>NUCLEOTIDE SEQUENCE</scope>
    <source>
        <strain evidence="1">NS2018</strain>
    </source>
</reference>